<protein>
    <submittedName>
        <fullName evidence="2">Uncharacterized protein</fullName>
    </submittedName>
</protein>
<reference evidence="2" key="2">
    <citation type="submission" date="2024-06" db="UniProtKB">
        <authorList>
            <consortium name="EnsemblMetazoa"/>
        </authorList>
    </citation>
    <scope>IDENTIFICATION</scope>
</reference>
<dbReference type="Proteomes" id="UP000007879">
    <property type="component" value="Unassembled WGS sequence"/>
</dbReference>
<evidence type="ECO:0000313" key="3">
    <source>
        <dbReference type="Proteomes" id="UP000007879"/>
    </source>
</evidence>
<dbReference type="KEGG" id="aqu:109584445"/>
<sequence>MTQPSTCFHVGSKMFGEELEETLLENPDDECSRPVVDCPSTSSVGTPKRPQKLRKRKRGQDSAATACVAPNADTNRSRTKKMLSKKERSSVVSHIKKSPILEQVKIYFHKNECNIFQELISHGDLLVKLVNYHQNTFISLYESNATGKDKYISFQLEWHKYCSVFLLPRELPTQHLFSPPTNEMETIRTLWLDFTINPQIVEDKFKKFMMSFSSVVRDILLQETHLCLKDISDTTATGQGTTHSCNNDSDDVYFRFGGGTIASMLKQRYKEIRRCNVDKMELFSIEIAILQAINNKDKSSVPAYLQYRDRGNMYMPDMTFIPFFRAVDDCVKQVVNEKGFEEHGEEFIKVTHSHLKKATHLKSKFLHELGSKMATSSDKETQAANNVYEEMVTKLTNTRIQEFLSSLKQKTASKKGHASTTGQNLRDQLLTQHLQLQSRVQIN</sequence>
<dbReference type="GeneID" id="109584445"/>
<dbReference type="AlphaFoldDB" id="A0AAN0JG42"/>
<name>A0AAN0JG42_AMPQE</name>
<evidence type="ECO:0000256" key="1">
    <source>
        <dbReference type="SAM" id="MobiDB-lite"/>
    </source>
</evidence>
<feature type="region of interest" description="Disordered" evidence="1">
    <location>
        <begin position="26"/>
        <end position="66"/>
    </location>
</feature>
<accession>A0AAN0JG42</accession>
<feature type="compositionally biased region" description="Basic residues" evidence="1">
    <location>
        <begin position="49"/>
        <end position="58"/>
    </location>
</feature>
<organism evidence="2 3">
    <name type="scientific">Amphimedon queenslandica</name>
    <name type="common">Sponge</name>
    <dbReference type="NCBI Taxonomy" id="400682"/>
    <lineage>
        <taxon>Eukaryota</taxon>
        <taxon>Metazoa</taxon>
        <taxon>Porifera</taxon>
        <taxon>Demospongiae</taxon>
        <taxon>Heteroscleromorpha</taxon>
        <taxon>Haplosclerida</taxon>
        <taxon>Niphatidae</taxon>
        <taxon>Amphimedon</taxon>
    </lineage>
</organism>
<dbReference type="EnsemblMetazoa" id="XM_020000198.1">
    <property type="protein sequence ID" value="XP_019855757.1"/>
    <property type="gene ID" value="LOC109584445"/>
</dbReference>
<evidence type="ECO:0000313" key="2">
    <source>
        <dbReference type="EnsemblMetazoa" id="XP_019855757.1"/>
    </source>
</evidence>
<dbReference type="RefSeq" id="XP_019855757.1">
    <property type="nucleotide sequence ID" value="XM_020000198.1"/>
</dbReference>
<proteinExistence type="predicted"/>
<reference evidence="3" key="1">
    <citation type="journal article" date="2010" name="Nature">
        <title>The Amphimedon queenslandica genome and the evolution of animal complexity.</title>
        <authorList>
            <person name="Srivastava M."/>
            <person name="Simakov O."/>
            <person name="Chapman J."/>
            <person name="Fahey B."/>
            <person name="Gauthier M.E."/>
            <person name="Mitros T."/>
            <person name="Richards G.S."/>
            <person name="Conaco C."/>
            <person name="Dacre M."/>
            <person name="Hellsten U."/>
            <person name="Larroux C."/>
            <person name="Putnam N.H."/>
            <person name="Stanke M."/>
            <person name="Adamska M."/>
            <person name="Darling A."/>
            <person name="Degnan S.M."/>
            <person name="Oakley T.H."/>
            <person name="Plachetzki D.C."/>
            <person name="Zhai Y."/>
            <person name="Adamski M."/>
            <person name="Calcino A."/>
            <person name="Cummins S.F."/>
            <person name="Goodstein D.M."/>
            <person name="Harris C."/>
            <person name="Jackson D.J."/>
            <person name="Leys S.P."/>
            <person name="Shu S."/>
            <person name="Woodcroft B.J."/>
            <person name="Vervoort M."/>
            <person name="Kosik K.S."/>
            <person name="Manning G."/>
            <person name="Degnan B.M."/>
            <person name="Rokhsar D.S."/>
        </authorList>
    </citation>
    <scope>NUCLEOTIDE SEQUENCE [LARGE SCALE GENOMIC DNA]</scope>
</reference>
<keyword evidence="3" id="KW-1185">Reference proteome</keyword>